<dbReference type="EMBL" id="ADBV01000063">
    <property type="protein sequence ID" value="EJW88683.1"/>
    <property type="molecule type" value="Genomic_DNA"/>
</dbReference>
<reference evidence="3" key="1">
    <citation type="submission" date="2012-08" db="EMBL/GenBank/DDBJ databases">
        <title>The Genome Sequence of Wuchereria bancrofti.</title>
        <authorList>
            <person name="Nutman T.B."/>
            <person name="Fink D.L."/>
            <person name="Russ C."/>
            <person name="Young S."/>
            <person name="Zeng Q."/>
            <person name="Koehrsen M."/>
            <person name="Alvarado L."/>
            <person name="Berlin A."/>
            <person name="Chapman S.B."/>
            <person name="Chen Z."/>
            <person name="Freedman E."/>
            <person name="Gellesch M."/>
            <person name="Goldberg J."/>
            <person name="Griggs A."/>
            <person name="Gujja S."/>
            <person name="Heilman E.R."/>
            <person name="Heiman D."/>
            <person name="Hepburn T."/>
            <person name="Howarth C."/>
            <person name="Jen D."/>
            <person name="Larson L."/>
            <person name="Lewis B."/>
            <person name="Mehta T."/>
            <person name="Park D."/>
            <person name="Pearson M."/>
            <person name="Roberts A."/>
            <person name="Saif S."/>
            <person name="Shea T."/>
            <person name="Shenoy N."/>
            <person name="Sisk P."/>
            <person name="Stolte C."/>
            <person name="Sykes S."/>
            <person name="Walk T."/>
            <person name="White J."/>
            <person name="Yandava C."/>
            <person name="Haas B."/>
            <person name="Henn M.R."/>
            <person name="Nusbaum C."/>
            <person name="Birren B."/>
        </authorList>
    </citation>
    <scope>NUCLEOTIDE SEQUENCE [LARGE SCALE GENOMIC DNA]</scope>
    <source>
        <strain evidence="3">NA</strain>
    </source>
</reference>
<organism evidence="2 3">
    <name type="scientific">Wuchereria bancrofti</name>
    <dbReference type="NCBI Taxonomy" id="6293"/>
    <lineage>
        <taxon>Eukaryota</taxon>
        <taxon>Metazoa</taxon>
        <taxon>Ecdysozoa</taxon>
        <taxon>Nematoda</taxon>
        <taxon>Chromadorea</taxon>
        <taxon>Rhabditida</taxon>
        <taxon>Spirurina</taxon>
        <taxon>Spiruromorpha</taxon>
        <taxon>Filarioidea</taxon>
        <taxon>Onchocercidae</taxon>
        <taxon>Wuchereria</taxon>
    </lineage>
</organism>
<proteinExistence type="predicted"/>
<evidence type="ECO:0008006" key="4">
    <source>
        <dbReference type="Google" id="ProtNLM"/>
    </source>
</evidence>
<keyword evidence="1" id="KW-0732">Signal</keyword>
<evidence type="ECO:0000313" key="3">
    <source>
        <dbReference type="Proteomes" id="UP000004810"/>
    </source>
</evidence>
<evidence type="ECO:0000256" key="1">
    <source>
        <dbReference type="SAM" id="SignalP"/>
    </source>
</evidence>
<feature type="non-terminal residue" evidence="2">
    <location>
        <position position="71"/>
    </location>
</feature>
<evidence type="ECO:0000313" key="2">
    <source>
        <dbReference type="EMBL" id="EJW88683.1"/>
    </source>
</evidence>
<accession>J9F2E4</accession>
<dbReference type="Proteomes" id="UP000004810">
    <property type="component" value="Unassembled WGS sequence"/>
</dbReference>
<gene>
    <name evidence="2" type="ORF">WUBG_00403</name>
</gene>
<dbReference type="AlphaFoldDB" id="J9F2E4"/>
<sequence length="71" mass="8174">MLVFLLLLFLSFPPRLFDFQHLGNLRLIVASNNNWSYPWFFASCFNSSYSLSSVEGLVPTSFLISLLPNNR</sequence>
<feature type="chain" id="PRO_5003822416" description="Secreted protein" evidence="1">
    <location>
        <begin position="19"/>
        <end position="71"/>
    </location>
</feature>
<name>J9F2E4_WUCBA</name>
<feature type="signal peptide" evidence="1">
    <location>
        <begin position="1"/>
        <end position="18"/>
    </location>
</feature>
<protein>
    <recommendedName>
        <fullName evidence="4">Secreted protein</fullName>
    </recommendedName>
</protein>
<comment type="caution">
    <text evidence="2">The sequence shown here is derived from an EMBL/GenBank/DDBJ whole genome shotgun (WGS) entry which is preliminary data.</text>
</comment>